<organism evidence="3 4">
    <name type="scientific">Desulfoscipio geothermicus DSM 3669</name>
    <dbReference type="NCBI Taxonomy" id="1121426"/>
    <lineage>
        <taxon>Bacteria</taxon>
        <taxon>Bacillati</taxon>
        <taxon>Bacillota</taxon>
        <taxon>Clostridia</taxon>
        <taxon>Eubacteriales</taxon>
        <taxon>Desulfallaceae</taxon>
        <taxon>Desulfoscipio</taxon>
    </lineage>
</organism>
<dbReference type="InterPro" id="IPR006015">
    <property type="entry name" value="Universal_stress_UspA"/>
</dbReference>
<dbReference type="Pfam" id="PF00582">
    <property type="entry name" value="Usp"/>
    <property type="match status" value="1"/>
</dbReference>
<dbReference type="PANTHER" id="PTHR46268:SF6">
    <property type="entry name" value="UNIVERSAL STRESS PROTEIN UP12"/>
    <property type="match status" value="1"/>
</dbReference>
<evidence type="ECO:0000313" key="4">
    <source>
        <dbReference type="Proteomes" id="UP000199584"/>
    </source>
</evidence>
<dbReference type="EMBL" id="FOYM01000015">
    <property type="protein sequence ID" value="SFR07653.1"/>
    <property type="molecule type" value="Genomic_DNA"/>
</dbReference>
<evidence type="ECO:0000259" key="2">
    <source>
        <dbReference type="Pfam" id="PF00582"/>
    </source>
</evidence>
<evidence type="ECO:0000313" key="3">
    <source>
        <dbReference type="EMBL" id="SFR07653.1"/>
    </source>
</evidence>
<proteinExistence type="inferred from homology"/>
<dbReference type="AlphaFoldDB" id="A0A1I6DQ96"/>
<dbReference type="SUPFAM" id="SSF52402">
    <property type="entry name" value="Adenine nucleotide alpha hydrolases-like"/>
    <property type="match status" value="1"/>
</dbReference>
<dbReference type="PRINTS" id="PR01438">
    <property type="entry name" value="UNVRSLSTRESS"/>
</dbReference>
<accession>A0A1I6DQ96</accession>
<gene>
    <name evidence="3" type="ORF">SAMN05660706_1151</name>
</gene>
<sequence length="167" mass="17842">MLSKLAEELLAKNQLEAVNTSIDRIILAVDGSAPAIEATKYAIGLAKRNSSEIIAIFVDPDGEDAVIPENEWELLAKKTKRVRYGLAGLKLAHKYGKAYCINVKLLLLSGNPVKQIINVAEKEGADLIITGDTGLTGIKRIALGSIAEAVVEASDVPVLVVKGRKIL</sequence>
<name>A0A1I6DQ96_9FIRM</name>
<dbReference type="OrthoDB" id="9794782at2"/>
<dbReference type="RefSeq" id="WP_092483610.1">
    <property type="nucleotide sequence ID" value="NZ_FOYM01000015.1"/>
</dbReference>
<evidence type="ECO:0000256" key="1">
    <source>
        <dbReference type="ARBA" id="ARBA00008791"/>
    </source>
</evidence>
<dbReference type="InterPro" id="IPR014729">
    <property type="entry name" value="Rossmann-like_a/b/a_fold"/>
</dbReference>
<feature type="domain" description="UspA" evidence="2">
    <location>
        <begin position="23"/>
        <end position="162"/>
    </location>
</feature>
<dbReference type="Gene3D" id="3.40.50.620">
    <property type="entry name" value="HUPs"/>
    <property type="match status" value="1"/>
</dbReference>
<dbReference type="PANTHER" id="PTHR46268">
    <property type="entry name" value="STRESS RESPONSE PROTEIN NHAX"/>
    <property type="match status" value="1"/>
</dbReference>
<keyword evidence="4" id="KW-1185">Reference proteome</keyword>
<dbReference type="InterPro" id="IPR006016">
    <property type="entry name" value="UspA"/>
</dbReference>
<reference evidence="4" key="1">
    <citation type="submission" date="2016-10" db="EMBL/GenBank/DDBJ databases">
        <authorList>
            <person name="Varghese N."/>
            <person name="Submissions S."/>
        </authorList>
    </citation>
    <scope>NUCLEOTIDE SEQUENCE [LARGE SCALE GENOMIC DNA]</scope>
    <source>
        <strain evidence="4">DSM 3669</strain>
    </source>
</reference>
<dbReference type="Proteomes" id="UP000199584">
    <property type="component" value="Unassembled WGS sequence"/>
</dbReference>
<comment type="similarity">
    <text evidence="1">Belongs to the universal stress protein A family.</text>
</comment>
<dbReference type="CDD" id="cd00293">
    <property type="entry name" value="USP-like"/>
    <property type="match status" value="1"/>
</dbReference>
<protein>
    <submittedName>
        <fullName evidence="3">Nucleotide-binding universal stress protein, UspA family</fullName>
    </submittedName>
</protein>
<dbReference type="STRING" id="39060.SAMN05660706_1151"/>